<comment type="caution">
    <text evidence="4">The sequence shown here is derived from an EMBL/GenBank/DDBJ whole genome shotgun (WGS) entry which is preliminary data.</text>
</comment>
<feature type="compositionally biased region" description="Basic and acidic residues" evidence="3">
    <location>
        <begin position="2143"/>
        <end position="2157"/>
    </location>
</feature>
<feature type="compositionally biased region" description="Basic and acidic residues" evidence="3">
    <location>
        <begin position="1063"/>
        <end position="1093"/>
    </location>
</feature>
<sequence length="2740" mass="295448">MESSGRGHRDGVEITSIGVLYQGLLEKKYWSSSRGKEKYPYPVGYQATRWHGGHCYYMEVTEGARGPSFVVKCEEGIICSGQTPSVAWEDILKKKHVGAKRVLVRSSCDSIDGAEMFGFTNPLVQRLCRDLVVSAIGAAENSNTLPGEEDAAEGARRNAGLLAESSQKSPAKASRGKKLLSPPKVKNLGDGAEAKDKNAKQTVALQVLEEAQGSKEAKKQRLKRPARDSVERSESVKVEKRAQLVSPEKDFNAFHSHSEDEDVPVHSTRSKRSRIPKSKEGPLSAEGTEPVGSSPNINSAISRKVKSPTIGAKRMKGEDAPEGQNPKDSVHVNTPPGVPDGDRQKDAIFSTLKDIQQSSAAYESKGVSVSQLTISVPAQMTAVSDPANVDESSPKVTSGKKKRMKLGKPQKIVDSIKHEKYDTEVDLTQSEGFLSIDLMCPSAEDMKKQTSESAPAQGYEDFSSKQDGYLMLLAACKVAEVEQENVTREKTGTSDVRRKRPICDLDLTLKATNATSSSENVSTSSKAPRLSEGVIAGVNEFVTTSSDLVLNVQPSQSFSSDGRPCRDSIQIRAGLFDINLSPTESPRGDHPFTVLQPKEYAISHEKLEDNQIGNGLGERVLIQRNTQIVQAVESLEKSLEKEGGSGFGHISERLHGLDHNSVVHTTGSVHTSVKLQELSGESLSPKEQHSIVLEAAKPGVEQVDASQQDEDCKKPIEDHPVLMEKSVLEERRNDGIVTSCSTVTESSATCMVLTTDVLPLKKDISGYSGSPLKNFDPGQVDPDGEISPALEVMMNLQISASGIEVSDSVEYSVIGQSKFCAAEASKLETTCDLQIVDRPACVTFIDVTTCDEEINLKKLQGSPSLTSTAVEAQGSLILHDSIISSQSEAEGTSQLVAVVENAASTATMITMDCFEGVSHELRKPVVKVNGHETSTFESSLQQLNSEALPDQSASLARETKYYNEVRPKGIKQDNVATVLDTHHPQDVVSPTGTASMTSFASPSQTNECPSKIRISSNELSESLPPFSTSTSESCLDAEATRLEGESKGVNNDTGLVSGASLYDKGDLPMDSAAEVHSRRKSEYGNAHSERSEKGSMNSERQIPLMDMDSGAVPANQVDFGRSVSAEVRKQSTEAEATRLESIGRRVSKEVVTESDMASGAYLNGKEDSPTNSADTTHVLRTYGGQSAHPDHLVRGGGTFLRPIPETVLVSSAVPVPLELDLCVSDERSTRDTEAEVIILESESKGAVNENDMVSGGSLNDKTDLPTESADEVHSPRKSEVDVKHPHDLESGDRTFQKQTPETAVVCPAVQVVQVESGLCVSAERSSCAMGEGAMAFGSELGRNSEDLSEKGVNTDPTSNQVEDIIAQSLSGMNVEVPSLDVDGSEEAGDRPEKDVNVITHGTLDVEMVSSAPSIDMVHSAVSGSSESREQGSKEELVPRSMEAVKDTGSEGACEMEHARANHPATVPGSVQEIGEPLDAPFEEHVDLQVSGLKGCTESGDHPNSHISVTITPLNWNLEAGVVSSDLFVDKMGSDFGDRGTPVLMEKLSPAFIEDVKNIESVMEVDHGKASETDVVTICSPNHRVSDSPSQEGEGLDDTSLDLARIPVFVTAVYGPANSGGPKDEQPAVINQGEMLVQGVLSNLPSSTGERSEDGSSISQQTETERPVSNSCREEIATHGTNSISLPVSDVVVLVGNHEEVDSRTTSNQEDLVMMEVVCSLPSQVHSSASSEILGHKAESDSAGRELTTSMMTLLLPQAVPFLSSTTGKEKKQVPVLGNYPSSKTEDMDIEATAALVPSVCQQANISLRSLESQVSNGEEHASKTMVVAQQLEEVNGPVLNQEETVTVGDSAAELSIGGHPVVTGPKVIAGVQVTSLNGNFEEDTLSSEESPVKNISFGIIVSNGDAHKLEGGKACEVQSETNSLFPTVVKGNRSEVCNQEHIRSDVLPESTEDDCEISQPVPLSGVLDAELCQDNARAVIITAVRDDVADEDLDSCFTSQIAPLNDIDTQDSVKVIGLQSDPSWKLRTSTDISTVEGAAQVQHEAQVCTKAMDSDLLGRSMVTKADMNVEVACMQLAGCIKPSSTDLPRVENSDSERIVTSPSDLRMNLAISTKLMINDETSLDDHPRDQVFARISREMKDLGEGRDVDLEESERCQDSMSVENAPYPSISSGKVENKPEGYKGLQSGSPFYDSSGGNLDQSEDTSALPAAISSLPEQGIQSGRETTHSPQPSFSSKLTGESGKKEPSYFQKMELPIIIEHPTKVSTMVINVRGDEIKLCVCCGTGSERTLFVFKVKYREGDHFEHQLLTVVEATFKNNYNEMGNIKLYNEESGLSFTPDGQQLILLDCFKLRDSSTADSHDGHGITIVSLEKDCKASTRLKSDGALLCLVVREPQHLIAAGDDGLINLWDMDPSWRSFEKKILLPKAAIDGVPFTSVTSLLIVPHLPHMVVGCNPSGFFALWDINRRALLYSCQMFDDVLLRTSLIDMRTVNWEQFDSQGDPFSNCIPQKTSHGESQESLSDLPLIVLLTMVTSKERFLSEKKEEVLISEEIKSIVSEEHAGFFSKEKNSKVIGADVLTFHDGTKVRKQGVPQQQTCDATRVDLEPQTQETKDEEMELRSKDFNSADTEDYRETSGPWDCKTVLLRGGRIVCGHALSDRPTSLSSMGCYGVMGTAAGLVHLWDVEKGTKVAQLNDLEGSAIVSLATSSSLAVLATAGENKQVNVYLQKDHFAEVIKKTS</sequence>
<proteinExistence type="predicted"/>
<feature type="compositionally biased region" description="Polar residues" evidence="3">
    <location>
        <begin position="291"/>
        <end position="301"/>
    </location>
</feature>
<feature type="region of interest" description="Disordered" evidence="3">
    <location>
        <begin position="2143"/>
        <end position="2205"/>
    </location>
</feature>
<protein>
    <submittedName>
        <fullName evidence="4">Uncharacterized protein</fullName>
    </submittedName>
</protein>
<feature type="region of interest" description="Disordered" evidence="3">
    <location>
        <begin position="142"/>
        <end position="198"/>
    </location>
</feature>
<keyword evidence="2" id="KW-0539">Nucleus</keyword>
<dbReference type="Gene3D" id="3.30.160.360">
    <property type="match status" value="1"/>
</dbReference>
<evidence type="ECO:0000313" key="4">
    <source>
        <dbReference type="EMBL" id="OAE20131.1"/>
    </source>
</evidence>
<dbReference type="PANTHER" id="PTHR22715:SF0">
    <property type="entry name" value="TRANSFORMING GROWTH FACTOR BETA REGULATOR 1"/>
    <property type="match status" value="1"/>
</dbReference>
<feature type="compositionally biased region" description="Basic and acidic residues" evidence="3">
    <location>
        <begin position="212"/>
        <end position="258"/>
    </location>
</feature>
<evidence type="ECO:0000256" key="2">
    <source>
        <dbReference type="ARBA" id="ARBA00023242"/>
    </source>
</evidence>
<dbReference type="Proteomes" id="UP000077202">
    <property type="component" value="Unassembled WGS sequence"/>
</dbReference>
<feature type="region of interest" description="Disordered" evidence="3">
    <location>
        <begin position="385"/>
        <end position="408"/>
    </location>
</feature>
<feature type="region of interest" description="Disordered" evidence="3">
    <location>
        <begin position="1248"/>
        <end position="1295"/>
    </location>
</feature>
<feature type="region of interest" description="Disordered" evidence="3">
    <location>
        <begin position="986"/>
        <end position="1009"/>
    </location>
</feature>
<keyword evidence="5" id="KW-1185">Reference proteome</keyword>
<feature type="compositionally biased region" description="Polar residues" evidence="3">
    <location>
        <begin position="2220"/>
        <end position="2239"/>
    </location>
</feature>
<dbReference type="PROSITE" id="PS51543">
    <property type="entry name" value="FYRC"/>
    <property type="match status" value="1"/>
</dbReference>
<dbReference type="InterPro" id="IPR003888">
    <property type="entry name" value="FYrich_N"/>
</dbReference>
<feature type="compositionally biased region" description="Basic and acidic residues" evidence="3">
    <location>
        <begin position="1426"/>
        <end position="1440"/>
    </location>
</feature>
<feature type="compositionally biased region" description="Basic residues" evidence="3">
    <location>
        <begin position="398"/>
        <end position="408"/>
    </location>
</feature>
<dbReference type="PANTHER" id="PTHR22715">
    <property type="entry name" value="TRANSFORMING GROWTH FACTOR BETA REGULATED GENE 1"/>
    <property type="match status" value="1"/>
</dbReference>
<feature type="region of interest" description="Disordered" evidence="3">
    <location>
        <begin position="1643"/>
        <end position="1670"/>
    </location>
</feature>
<dbReference type="InterPro" id="IPR040092">
    <property type="entry name" value="TBRG1"/>
</dbReference>
<accession>A0A176VII8</accession>
<evidence type="ECO:0000256" key="3">
    <source>
        <dbReference type="SAM" id="MobiDB-lite"/>
    </source>
</evidence>
<feature type="region of interest" description="Disordered" evidence="3">
    <location>
        <begin position="2220"/>
        <end position="2245"/>
    </location>
</feature>
<organism evidence="4 5">
    <name type="scientific">Marchantia polymorpha subsp. ruderalis</name>
    <dbReference type="NCBI Taxonomy" id="1480154"/>
    <lineage>
        <taxon>Eukaryota</taxon>
        <taxon>Viridiplantae</taxon>
        <taxon>Streptophyta</taxon>
        <taxon>Embryophyta</taxon>
        <taxon>Marchantiophyta</taxon>
        <taxon>Marchantiopsida</taxon>
        <taxon>Marchantiidae</taxon>
        <taxon>Marchantiales</taxon>
        <taxon>Marchantiaceae</taxon>
        <taxon>Marchantia</taxon>
    </lineage>
</organism>
<feature type="compositionally biased region" description="Basic and acidic residues" evidence="3">
    <location>
        <begin position="1260"/>
        <end position="1295"/>
    </location>
</feature>
<dbReference type="GO" id="GO:0005634">
    <property type="term" value="C:nucleus"/>
    <property type="evidence" value="ECO:0007669"/>
    <property type="project" value="UniProtKB-SubCell"/>
</dbReference>
<dbReference type="InterPro" id="IPR003889">
    <property type="entry name" value="FYrich_C"/>
</dbReference>
<reference evidence="4" key="1">
    <citation type="submission" date="2016-03" db="EMBL/GenBank/DDBJ databases">
        <title>Mechanisms controlling the formation of the plant cell surface in tip-growing cells are functionally conserved among land plants.</title>
        <authorList>
            <person name="Honkanen S."/>
            <person name="Jones V.A."/>
            <person name="Morieri G."/>
            <person name="Champion C."/>
            <person name="Hetherington A.J."/>
            <person name="Kelly S."/>
            <person name="Saint-Marcoux D."/>
            <person name="Proust H."/>
            <person name="Prescott H."/>
            <person name="Dolan L."/>
        </authorList>
    </citation>
    <scope>NUCLEOTIDE SEQUENCE [LARGE SCALE GENOMIC DNA]</scope>
    <source>
        <tissue evidence="4">Whole gametophyte</tissue>
    </source>
</reference>
<dbReference type="EMBL" id="LVLJ01003675">
    <property type="protein sequence ID" value="OAE20131.1"/>
    <property type="molecule type" value="Genomic_DNA"/>
</dbReference>
<dbReference type="GO" id="GO:0140993">
    <property type="term" value="F:histone modifying activity"/>
    <property type="evidence" value="ECO:0007669"/>
    <property type="project" value="UniProtKB-ARBA"/>
</dbReference>
<feature type="region of interest" description="Disordered" evidence="3">
    <location>
        <begin position="210"/>
        <end position="340"/>
    </location>
</feature>
<feature type="region of interest" description="Disordered" evidence="3">
    <location>
        <begin position="1042"/>
        <end position="1098"/>
    </location>
</feature>
<dbReference type="GO" id="GO:0051726">
    <property type="term" value="P:regulation of cell cycle"/>
    <property type="evidence" value="ECO:0007669"/>
    <property type="project" value="TreeGrafter"/>
</dbReference>
<gene>
    <name evidence="4" type="ORF">AXG93_3818s1290</name>
</gene>
<name>A0A176VII8_MARPO</name>
<dbReference type="Pfam" id="PF05965">
    <property type="entry name" value="FYRC"/>
    <property type="match status" value="1"/>
</dbReference>
<dbReference type="SUPFAM" id="SSF50978">
    <property type="entry name" value="WD40 repeat-like"/>
    <property type="match status" value="1"/>
</dbReference>
<dbReference type="InterPro" id="IPR036322">
    <property type="entry name" value="WD40_repeat_dom_sf"/>
</dbReference>
<feature type="region of interest" description="Disordered" evidence="3">
    <location>
        <begin position="1421"/>
        <end position="1440"/>
    </location>
</feature>
<evidence type="ECO:0000256" key="1">
    <source>
        <dbReference type="ARBA" id="ARBA00004123"/>
    </source>
</evidence>
<dbReference type="PROSITE" id="PS51542">
    <property type="entry name" value="FYRN"/>
    <property type="match status" value="1"/>
</dbReference>
<comment type="subcellular location">
    <subcellularLocation>
        <location evidence="1">Nucleus</location>
    </subcellularLocation>
</comment>
<evidence type="ECO:0000313" key="5">
    <source>
        <dbReference type="Proteomes" id="UP000077202"/>
    </source>
</evidence>
<feature type="compositionally biased region" description="Polar residues" evidence="3">
    <location>
        <begin position="988"/>
        <end position="1009"/>
    </location>
</feature>